<dbReference type="RefSeq" id="WP_380964400.1">
    <property type="nucleotide sequence ID" value="NZ_JBHTCO010000004.1"/>
</dbReference>
<evidence type="ECO:0000259" key="5">
    <source>
        <dbReference type="PROSITE" id="PS51930"/>
    </source>
</evidence>
<evidence type="ECO:0000256" key="4">
    <source>
        <dbReference type="SAM" id="MobiDB-lite"/>
    </source>
</evidence>
<protein>
    <submittedName>
        <fullName evidence="6">BMC domain-containing protein</fullName>
    </submittedName>
</protein>
<sequence>MAKAMGMIETKGLIGSIEAADAMIKAADVSLVNQEKIDGALVTVLIEGDVSAVQAAVEVGKEAAARVGELIAWHVIPHPDEDVRSIVKKDKQKTAKEQAPSKKEKSKEIKQAEENKEASAKEAASKNKKDTASSEK</sequence>
<dbReference type="InterPro" id="IPR050575">
    <property type="entry name" value="BMC_shell"/>
</dbReference>
<comment type="subcellular location">
    <subcellularLocation>
        <location evidence="1">Bacterial microcompartment</location>
    </subcellularLocation>
</comment>
<dbReference type="PANTHER" id="PTHR33941:SF11">
    <property type="entry name" value="BACTERIAL MICROCOMPARTMENT SHELL PROTEIN PDUJ"/>
    <property type="match status" value="1"/>
</dbReference>
<evidence type="ECO:0000256" key="1">
    <source>
        <dbReference type="ARBA" id="ARBA00024322"/>
    </source>
</evidence>
<dbReference type="Gene3D" id="3.30.70.1710">
    <property type="match status" value="1"/>
</dbReference>
<keyword evidence="2" id="KW-1283">Bacterial microcompartment</keyword>
<feature type="domain" description="BMC" evidence="5">
    <location>
        <begin position="4"/>
        <end position="88"/>
    </location>
</feature>
<evidence type="ECO:0000256" key="3">
    <source>
        <dbReference type="PROSITE-ProRule" id="PRU01278"/>
    </source>
</evidence>
<organism evidence="6 7">
    <name type="scientific">Scopulibacillus cellulosilyticus</name>
    <dbReference type="NCBI Taxonomy" id="2665665"/>
    <lineage>
        <taxon>Bacteria</taxon>
        <taxon>Bacillati</taxon>
        <taxon>Bacillota</taxon>
        <taxon>Bacilli</taxon>
        <taxon>Bacillales</taxon>
        <taxon>Sporolactobacillaceae</taxon>
        <taxon>Scopulibacillus</taxon>
    </lineage>
</organism>
<keyword evidence="7" id="KW-1185">Reference proteome</keyword>
<dbReference type="SUPFAM" id="SSF143414">
    <property type="entry name" value="CcmK-like"/>
    <property type="match status" value="1"/>
</dbReference>
<evidence type="ECO:0000313" key="7">
    <source>
        <dbReference type="Proteomes" id="UP001596505"/>
    </source>
</evidence>
<dbReference type="EMBL" id="JBHTCO010000004">
    <property type="protein sequence ID" value="MFC7392354.1"/>
    <property type="molecule type" value="Genomic_DNA"/>
</dbReference>
<dbReference type="InterPro" id="IPR044872">
    <property type="entry name" value="CcmK/CsoS1_BMC"/>
</dbReference>
<evidence type="ECO:0000313" key="6">
    <source>
        <dbReference type="EMBL" id="MFC7392354.1"/>
    </source>
</evidence>
<dbReference type="Pfam" id="PF00936">
    <property type="entry name" value="BMC"/>
    <property type="match status" value="1"/>
</dbReference>
<name>A0ABW2PTA8_9BACL</name>
<dbReference type="Proteomes" id="UP001596505">
    <property type="component" value="Unassembled WGS sequence"/>
</dbReference>
<reference evidence="7" key="1">
    <citation type="journal article" date="2019" name="Int. J. Syst. Evol. Microbiol.">
        <title>The Global Catalogue of Microorganisms (GCM) 10K type strain sequencing project: providing services to taxonomists for standard genome sequencing and annotation.</title>
        <authorList>
            <consortium name="The Broad Institute Genomics Platform"/>
            <consortium name="The Broad Institute Genome Sequencing Center for Infectious Disease"/>
            <person name="Wu L."/>
            <person name="Ma J."/>
        </authorList>
    </citation>
    <scope>NUCLEOTIDE SEQUENCE [LARGE SCALE GENOMIC DNA]</scope>
    <source>
        <strain evidence="7">CGMCC 1.16305</strain>
    </source>
</reference>
<feature type="region of interest" description="Disordered" evidence="4">
    <location>
        <begin position="88"/>
        <end position="136"/>
    </location>
</feature>
<dbReference type="CDD" id="cd07045">
    <property type="entry name" value="BMC_CcmK_like"/>
    <property type="match status" value="1"/>
</dbReference>
<comment type="similarity">
    <text evidence="3">Belongs to the bacterial microcompartments protein family.</text>
</comment>
<dbReference type="InterPro" id="IPR000249">
    <property type="entry name" value="BMC_dom"/>
</dbReference>
<evidence type="ECO:0000256" key="2">
    <source>
        <dbReference type="ARBA" id="ARBA00024446"/>
    </source>
</evidence>
<accession>A0ABW2PTA8</accession>
<comment type="caution">
    <text evidence="6">The sequence shown here is derived from an EMBL/GenBank/DDBJ whole genome shotgun (WGS) entry which is preliminary data.</text>
</comment>
<proteinExistence type="inferred from homology"/>
<dbReference type="InterPro" id="IPR037233">
    <property type="entry name" value="CcmK-like_sf"/>
</dbReference>
<dbReference type="PROSITE" id="PS51930">
    <property type="entry name" value="BMC_2"/>
    <property type="match status" value="1"/>
</dbReference>
<dbReference type="PANTHER" id="PTHR33941">
    <property type="entry name" value="PROPANEDIOL UTILIZATION PROTEIN PDUA"/>
    <property type="match status" value="1"/>
</dbReference>
<gene>
    <name evidence="6" type="ORF">ACFQRG_05105</name>
</gene>
<dbReference type="SMART" id="SM00877">
    <property type="entry name" value="BMC"/>
    <property type="match status" value="1"/>
</dbReference>